<evidence type="ECO:0000256" key="6">
    <source>
        <dbReference type="ARBA" id="ARBA00022840"/>
    </source>
</evidence>
<keyword evidence="2 10" id="KW-0723">Serine/threonine-protein kinase</keyword>
<dbReference type="Gene3D" id="1.10.510.10">
    <property type="entry name" value="Transferase(Phosphotransferase) domain 1"/>
    <property type="match status" value="1"/>
</dbReference>
<organism evidence="10 11">
    <name type="scientific">Ruania alkalisoli</name>
    <dbReference type="NCBI Taxonomy" id="2779775"/>
    <lineage>
        <taxon>Bacteria</taxon>
        <taxon>Bacillati</taxon>
        <taxon>Actinomycetota</taxon>
        <taxon>Actinomycetes</taxon>
        <taxon>Micrococcales</taxon>
        <taxon>Ruaniaceae</taxon>
        <taxon>Ruania</taxon>
    </lineage>
</organism>
<dbReference type="SUPFAM" id="SSF56112">
    <property type="entry name" value="Protein kinase-like (PK-like)"/>
    <property type="match status" value="1"/>
</dbReference>
<dbReference type="SMART" id="SM00220">
    <property type="entry name" value="S_TKc"/>
    <property type="match status" value="1"/>
</dbReference>
<keyword evidence="6 7" id="KW-0067">ATP-binding</keyword>
<dbReference type="InterPro" id="IPR011009">
    <property type="entry name" value="Kinase-like_dom_sf"/>
</dbReference>
<reference evidence="10 11" key="1">
    <citation type="submission" date="2020-10" db="EMBL/GenBank/DDBJ databases">
        <title>Haloactinobacterium sp. RN3S43, a bacterium isolated from saline soil.</title>
        <authorList>
            <person name="Sun J.-Q."/>
        </authorList>
    </citation>
    <scope>NUCLEOTIDE SEQUENCE [LARGE SCALE GENOMIC DNA]</scope>
    <source>
        <strain evidence="10 11">RN3S43</strain>
    </source>
</reference>
<evidence type="ECO:0000256" key="2">
    <source>
        <dbReference type="ARBA" id="ARBA00022527"/>
    </source>
</evidence>
<dbReference type="Gene3D" id="3.30.200.20">
    <property type="entry name" value="Phosphorylase Kinase, domain 1"/>
    <property type="match status" value="1"/>
</dbReference>
<keyword evidence="3" id="KW-0808">Transferase</keyword>
<dbReference type="Proteomes" id="UP000593758">
    <property type="component" value="Chromosome"/>
</dbReference>
<evidence type="ECO:0000313" key="11">
    <source>
        <dbReference type="Proteomes" id="UP000593758"/>
    </source>
</evidence>
<feature type="region of interest" description="Disordered" evidence="8">
    <location>
        <begin position="288"/>
        <end position="361"/>
    </location>
</feature>
<feature type="binding site" evidence="7">
    <location>
        <position position="44"/>
    </location>
    <ligand>
        <name>ATP</name>
        <dbReference type="ChEBI" id="CHEBI:30616"/>
    </ligand>
</feature>
<dbReference type="PROSITE" id="PS00107">
    <property type="entry name" value="PROTEIN_KINASE_ATP"/>
    <property type="match status" value="1"/>
</dbReference>
<dbReference type="InterPro" id="IPR000719">
    <property type="entry name" value="Prot_kinase_dom"/>
</dbReference>
<evidence type="ECO:0000256" key="4">
    <source>
        <dbReference type="ARBA" id="ARBA00022741"/>
    </source>
</evidence>
<dbReference type="InterPro" id="IPR008271">
    <property type="entry name" value="Ser/Thr_kinase_AS"/>
</dbReference>
<evidence type="ECO:0000313" key="10">
    <source>
        <dbReference type="EMBL" id="QOR69235.1"/>
    </source>
</evidence>
<dbReference type="EMBL" id="CP063169">
    <property type="protein sequence ID" value="QOR69235.1"/>
    <property type="molecule type" value="Genomic_DNA"/>
</dbReference>
<dbReference type="CDD" id="cd14014">
    <property type="entry name" value="STKc_PknB_like"/>
    <property type="match status" value="1"/>
</dbReference>
<keyword evidence="11" id="KW-1185">Reference proteome</keyword>
<accession>A0A7M1SP33</accession>
<dbReference type="KEGG" id="halt:IM660_10965"/>
<evidence type="ECO:0000256" key="7">
    <source>
        <dbReference type="PROSITE-ProRule" id="PRU10141"/>
    </source>
</evidence>
<dbReference type="Pfam" id="PF00069">
    <property type="entry name" value="Pkinase"/>
    <property type="match status" value="1"/>
</dbReference>
<proteinExistence type="predicted"/>
<dbReference type="PROSITE" id="PS50011">
    <property type="entry name" value="PROTEIN_KINASE_DOM"/>
    <property type="match status" value="1"/>
</dbReference>
<dbReference type="PANTHER" id="PTHR43289">
    <property type="entry name" value="MITOGEN-ACTIVATED PROTEIN KINASE KINASE KINASE 20-RELATED"/>
    <property type="match status" value="1"/>
</dbReference>
<evidence type="ECO:0000256" key="5">
    <source>
        <dbReference type="ARBA" id="ARBA00022777"/>
    </source>
</evidence>
<keyword evidence="4 7" id="KW-0547">Nucleotide-binding</keyword>
<dbReference type="SUPFAM" id="SSF49265">
    <property type="entry name" value="Fibronectin type III"/>
    <property type="match status" value="1"/>
</dbReference>
<name>A0A7M1SP33_9MICO</name>
<dbReference type="RefSeq" id="WP_193495477.1">
    <property type="nucleotide sequence ID" value="NZ_CP063169.1"/>
</dbReference>
<gene>
    <name evidence="10" type="ORF">IM660_10965</name>
</gene>
<dbReference type="AlphaFoldDB" id="A0A7M1SP33"/>
<dbReference type="PROSITE" id="PS00108">
    <property type="entry name" value="PROTEIN_KINASE_ST"/>
    <property type="match status" value="1"/>
</dbReference>
<dbReference type="PANTHER" id="PTHR43289:SF6">
    <property type="entry name" value="SERINE_THREONINE-PROTEIN KINASE NEKL-3"/>
    <property type="match status" value="1"/>
</dbReference>
<dbReference type="InterPro" id="IPR017441">
    <property type="entry name" value="Protein_kinase_ATP_BS"/>
</dbReference>
<dbReference type="GO" id="GO:0004674">
    <property type="term" value="F:protein serine/threonine kinase activity"/>
    <property type="evidence" value="ECO:0007669"/>
    <property type="project" value="UniProtKB-KW"/>
</dbReference>
<dbReference type="EC" id="2.7.11.1" evidence="1"/>
<keyword evidence="5 10" id="KW-0418">Kinase</keyword>
<sequence length="500" mass="53542">MTRRPPSAPPQIPGYTYERLLGSGGFADVFLYRQLMPAREVAVKALLASAVTAEGREQFTAEANLMAQLSTHPSIVTIFHADTTADGRPYLVMEYCPRPNLSVRYRNERLGVAECLRIAVRLAGAVETAHRAGILHRDIKPANVLTTAYGWPALTDFGISVATGTPAAADGDQAGMSIPWAAPEFFAENAPRGVPADVYALAATVYTLLAGRSPFELPGRPNTALDLITRIERDQVPPIGRDDVPPSLEAVLARGMAKDPARRFGSAAELARAIHQVEQELHLTPTALDVPDTSWMETPSELDDGDRTRVRSISTVPARAQDDAATRLRGVQPAVPTDAPPSPDAWGSPPSPHQEDEPARRGWRTALVAGAAAIVVAGTVTVVTYSALRADDPGPDDPSGPTYVPPTVTVAQEPPAPEELVLERDGEEIRVSWTAPVYEGGLDFAYQVTEGVTEGEYRTVGNATEVTFSDDGDRVCVMVISIDSESRAVSPEADNPEECV</sequence>
<dbReference type="GO" id="GO:0005524">
    <property type="term" value="F:ATP binding"/>
    <property type="evidence" value="ECO:0007669"/>
    <property type="project" value="UniProtKB-UniRule"/>
</dbReference>
<evidence type="ECO:0000256" key="3">
    <source>
        <dbReference type="ARBA" id="ARBA00022679"/>
    </source>
</evidence>
<feature type="domain" description="Protein kinase" evidence="9">
    <location>
        <begin position="15"/>
        <end position="278"/>
    </location>
</feature>
<evidence type="ECO:0000256" key="1">
    <source>
        <dbReference type="ARBA" id="ARBA00012513"/>
    </source>
</evidence>
<evidence type="ECO:0000256" key="8">
    <source>
        <dbReference type="SAM" id="MobiDB-lite"/>
    </source>
</evidence>
<evidence type="ECO:0000259" key="9">
    <source>
        <dbReference type="PROSITE" id="PS50011"/>
    </source>
</evidence>
<dbReference type="InterPro" id="IPR036116">
    <property type="entry name" value="FN3_sf"/>
</dbReference>
<protein>
    <recommendedName>
        <fullName evidence="1">non-specific serine/threonine protein kinase</fullName>
        <ecNumber evidence="1">2.7.11.1</ecNumber>
    </recommendedName>
</protein>